<dbReference type="Proteomes" id="UP001139369">
    <property type="component" value="Unassembled WGS sequence"/>
</dbReference>
<organism evidence="1 2">
    <name type="scientific">Polaribacter marinus</name>
    <dbReference type="NCBI Taxonomy" id="2916838"/>
    <lineage>
        <taxon>Bacteria</taxon>
        <taxon>Pseudomonadati</taxon>
        <taxon>Bacteroidota</taxon>
        <taxon>Flavobacteriia</taxon>
        <taxon>Flavobacteriales</taxon>
        <taxon>Flavobacteriaceae</taxon>
    </lineage>
</organism>
<sequence>MDVKSKVSTIKGTVPDTIRNIVKTNLIEFKLRLRSAKEGLGKHEKEALINKLHSEEFIAFMNHTDGKKVEDCLISVSTIRNHQKKGLIGVGGKIAKSIDFYSFYFPENVEEWYKRIEEYKNLTSKQTPSIKITDTRKKIHQQNTFDFSLFNYVATLDRFNSYLPASLIEKLVPEEWEIQKLSIIQNKEENRIHSYFDQDVSYLQLSEKGVAVANSMEFDDVLIFKILDYCDFKIKTEKRLFIKIALKKYFFFVLFKDFSIDFNNLIHSKNYPSIPKQTLLYRLMGFYYTELGDYQKMHESFKNCIGLLQKENTEESSSFYLNWADCEIKFGKEEKAIEIYYLALEDLPFPKNKNRTIRFILATYYFESNDIEKAFSFWNLEDFYLLKENRFVNSFYEFLIKLINKDPKKATICQEFVLKLINEYSNKGYTVYSKNLLEEIDEKVTNNFKFKKALFYYYLQEDKPKALELIKSLESYEKINQEIVVGLRMDYFLADKNPDLAIWHGTNSLTLNTYQYPSVIYRKIGKIYFKNKKDLEKARLYFEKLEEAELYSYFQYAVTLFKISPDKYKEEIFLIFQNHFKKFPATTNTKAIGTFVTFCLKYDKRKYATALIFKKIQEIHSNENYNNYFISFLYQQQLRLTVNHEQSKNLLKAALTYSMNQEAIIYSGYAKHLMYRNSETKINSSFYDLYEAIEYFRISNNRKADDLILLDIAKCYFKVEEYTACIKALDKIRKIDLYAEKNSLRIKALFYLRNFREVENIINDIRINHLKGLGFFYLAQNWRFSDEKRKAYFEEAIHLNFNTDIKFEFAIFCYIKSEKKRSKELLNEIKSSLDTEDKKIALQSEYYKRISSFIPKAYPVTIKKIDKSIQTLTIANPEVLYGIDILIKKYPLDIQINKLKFDYFFKIGKFHNCDRVLENFIKNNLINSKTSNLFLQLSKNHFDYSQYYHPKKPINRKNQIKALVKAFRYMEYVLKIDPTIENQALYSIIPFKQGNFKKHTKIYNSLLKKLKNEHVEIFKKKINLLKREIKIFLWETQKDDYENQLLFYRNQEKLAANIIRTSSQKFPSKPIKILKSILLDTEFHKENNYQLYNNIITRLGHFYYHYHKNYKTALYYKKQVYKTQSDNIPFIRAFLKTTHEVIHKKYQYEKALEICDFYLENVQIPTIYRYQGNFLKELGRYKDAYQSYFKALKMFNKPHYTVMIHNNIIILCHRSLVLNNEPFESVKNIKGIANNSFAQIMSLNSDYKYRDKTFKKLEEINAYT</sequence>
<keyword evidence="2" id="KW-1185">Reference proteome</keyword>
<evidence type="ECO:0000313" key="2">
    <source>
        <dbReference type="Proteomes" id="UP001139369"/>
    </source>
</evidence>
<evidence type="ECO:0008006" key="3">
    <source>
        <dbReference type="Google" id="ProtNLM"/>
    </source>
</evidence>
<proteinExistence type="predicted"/>
<comment type="caution">
    <text evidence="1">The sequence shown here is derived from an EMBL/GenBank/DDBJ whole genome shotgun (WGS) entry which is preliminary data.</text>
</comment>
<dbReference type="SMART" id="SM00028">
    <property type="entry name" value="TPR"/>
    <property type="match status" value="4"/>
</dbReference>
<name>A0A9X1VNR4_9FLAO</name>
<dbReference type="RefSeq" id="WP_242179035.1">
    <property type="nucleotide sequence ID" value="NZ_JAKQYM010000009.1"/>
</dbReference>
<dbReference type="InterPro" id="IPR019734">
    <property type="entry name" value="TPR_rpt"/>
</dbReference>
<evidence type="ECO:0000313" key="1">
    <source>
        <dbReference type="EMBL" id="MCI2229924.1"/>
    </source>
</evidence>
<accession>A0A9X1VNR4</accession>
<gene>
    <name evidence="1" type="ORF">MC378_12170</name>
</gene>
<dbReference type="EMBL" id="JAKQYM010000009">
    <property type="protein sequence ID" value="MCI2229924.1"/>
    <property type="molecule type" value="Genomic_DNA"/>
</dbReference>
<reference evidence="1" key="1">
    <citation type="submission" date="2022-02" db="EMBL/GenBank/DDBJ databases">
        <title>Polaribacter sp. MSW13, isolated from seawater.</title>
        <authorList>
            <person name="Kristyanto S."/>
            <person name="Jung J."/>
            <person name="Jeon C.O."/>
        </authorList>
    </citation>
    <scope>NUCLEOTIDE SEQUENCE</scope>
    <source>
        <strain evidence="1">MSW13</strain>
    </source>
</reference>
<dbReference type="AlphaFoldDB" id="A0A9X1VNR4"/>
<protein>
    <recommendedName>
        <fullName evidence="3">Tetratricopeptide repeat protein</fullName>
    </recommendedName>
</protein>